<dbReference type="PANTHER" id="PTHR13375:SF3">
    <property type="entry name" value="THO COMPLEX SUBUNIT 5 HOMOLOG"/>
    <property type="match status" value="1"/>
</dbReference>
<dbReference type="GO" id="GO:0003729">
    <property type="term" value="F:mRNA binding"/>
    <property type="evidence" value="ECO:0007669"/>
    <property type="project" value="TreeGrafter"/>
</dbReference>
<comment type="similarity">
    <text evidence="2">Belongs to the THOC5 family.</text>
</comment>
<organism evidence="5 6">
    <name type="scientific">Dimorphilus gyrociliatus</name>
    <dbReference type="NCBI Taxonomy" id="2664684"/>
    <lineage>
        <taxon>Eukaryota</taxon>
        <taxon>Metazoa</taxon>
        <taxon>Spiralia</taxon>
        <taxon>Lophotrochozoa</taxon>
        <taxon>Annelida</taxon>
        <taxon>Polychaeta</taxon>
        <taxon>Polychaeta incertae sedis</taxon>
        <taxon>Dinophilidae</taxon>
        <taxon>Dimorphilus</taxon>
    </lineage>
</organism>
<accession>A0A7I8VRA7</accession>
<evidence type="ECO:0000313" key="6">
    <source>
        <dbReference type="Proteomes" id="UP000549394"/>
    </source>
</evidence>
<sequence length="667" mass="77085">MANRSSEQRSKHEKRKNNSRESKDSPLQLTASFYKREDESISKRTIKKDVSDHLKAVATIEEHLTQLKQLRRDNSNTEKIDFLKASITAHFVTLKTVNRTSKTRLNDARNRTEESKKLADEKYLDLQNLQYELGHFKKEIDKCLQFKSDDGDIDLVDVEQFYSEAPPRLANEATKTDEHKQKLFRLEYELEQRKSLADEYKTLCDERDNIVSIADGQRNKLEALKPKLECLLESSQPLQDYLEIPIDKTKDLHSKANLLSRPLYTLFLQLDSYAKACDHSVTVDIVGDISEAMLERNGLPDNFDSDSGQEDDVDKEEVVKKKRRGKHAVQKITTDVKKQKVLHCYPLHIKLNIQLPKANDTFQLTFRYLTVLKLITVHVSIPSLTNIPEVKSYEDILNTNTLFSCLYKDDTGEYVPDSITKQLLSKNGVKDMDDCFENIGKPYIWAQKISGLQILTESQSCLEIDPSIQDTIKRIRDRVIYRLSLRKQISDLENLATLKKLNPPVKLEFSEEWKKISEEDVREECGETSKMFGILCNPTYLKCKANLSNYKIELILGLACDFPSTTSLWRVQIENNNKIFNCCNNAALRTIEYTTNSIPTDPNLIINEQFHLLLQSIQVWCVSNHQDETEQSIADINCVAQRFTRGKSRDTPMYFNRKGFYVHDLNN</sequence>
<dbReference type="Proteomes" id="UP000549394">
    <property type="component" value="Unassembled WGS sequence"/>
</dbReference>
<dbReference type="InterPro" id="IPR019163">
    <property type="entry name" value="THO_Thoc5"/>
</dbReference>
<proteinExistence type="inferred from homology"/>
<feature type="compositionally biased region" description="Basic and acidic residues" evidence="4">
    <location>
        <begin position="1"/>
        <end position="24"/>
    </location>
</feature>
<comment type="subcellular location">
    <subcellularLocation>
        <location evidence="1">Nucleus</location>
    </subcellularLocation>
</comment>
<keyword evidence="3" id="KW-0539">Nucleus</keyword>
<protein>
    <submittedName>
        <fullName evidence="5">DgyrCDS7528</fullName>
    </submittedName>
</protein>
<comment type="caution">
    <text evidence="5">The sequence shown here is derived from an EMBL/GenBank/DDBJ whole genome shotgun (WGS) entry which is preliminary data.</text>
</comment>
<reference evidence="5 6" key="1">
    <citation type="submission" date="2020-08" db="EMBL/GenBank/DDBJ databases">
        <authorList>
            <person name="Hejnol A."/>
        </authorList>
    </citation>
    <scope>NUCLEOTIDE SEQUENCE [LARGE SCALE GENOMIC DNA]</scope>
</reference>
<dbReference type="PANTHER" id="PTHR13375">
    <property type="entry name" value="FMS INTERACTING PROTEIN"/>
    <property type="match status" value="1"/>
</dbReference>
<dbReference type="GO" id="GO:0006406">
    <property type="term" value="P:mRNA export from nucleus"/>
    <property type="evidence" value="ECO:0007669"/>
    <property type="project" value="TreeGrafter"/>
</dbReference>
<gene>
    <name evidence="5" type="ORF">DGYR_LOCUS7165</name>
</gene>
<dbReference type="EMBL" id="CAJFCJ010000009">
    <property type="protein sequence ID" value="CAD5118850.1"/>
    <property type="molecule type" value="Genomic_DNA"/>
</dbReference>
<evidence type="ECO:0000256" key="2">
    <source>
        <dbReference type="ARBA" id="ARBA00008044"/>
    </source>
</evidence>
<dbReference type="GO" id="GO:0000445">
    <property type="term" value="C:THO complex part of transcription export complex"/>
    <property type="evidence" value="ECO:0007669"/>
    <property type="project" value="TreeGrafter"/>
</dbReference>
<name>A0A7I8VRA7_9ANNE</name>
<evidence type="ECO:0000256" key="1">
    <source>
        <dbReference type="ARBA" id="ARBA00004123"/>
    </source>
</evidence>
<evidence type="ECO:0000256" key="3">
    <source>
        <dbReference type="ARBA" id="ARBA00023242"/>
    </source>
</evidence>
<evidence type="ECO:0000313" key="5">
    <source>
        <dbReference type="EMBL" id="CAD5118850.1"/>
    </source>
</evidence>
<dbReference type="AlphaFoldDB" id="A0A7I8VRA7"/>
<feature type="region of interest" description="Disordered" evidence="4">
    <location>
        <begin position="1"/>
        <end position="30"/>
    </location>
</feature>
<keyword evidence="6" id="KW-1185">Reference proteome</keyword>
<dbReference type="OrthoDB" id="20582at2759"/>
<dbReference type="Pfam" id="PF09766">
    <property type="entry name" value="FmiP_Thoc5"/>
    <property type="match status" value="1"/>
</dbReference>
<evidence type="ECO:0000256" key="4">
    <source>
        <dbReference type="SAM" id="MobiDB-lite"/>
    </source>
</evidence>